<dbReference type="GO" id="GO:0008168">
    <property type="term" value="F:methyltransferase activity"/>
    <property type="evidence" value="ECO:0007669"/>
    <property type="project" value="UniProtKB-KW"/>
</dbReference>
<keyword evidence="2" id="KW-1185">Reference proteome</keyword>
<organism evidence="1 2">
    <name type="scientific">Phanerochaete sordida</name>
    <dbReference type="NCBI Taxonomy" id="48140"/>
    <lineage>
        <taxon>Eukaryota</taxon>
        <taxon>Fungi</taxon>
        <taxon>Dikarya</taxon>
        <taxon>Basidiomycota</taxon>
        <taxon>Agaricomycotina</taxon>
        <taxon>Agaricomycetes</taxon>
        <taxon>Polyporales</taxon>
        <taxon>Phanerochaetaceae</taxon>
        <taxon>Phanerochaete</taxon>
    </lineage>
</organism>
<evidence type="ECO:0000313" key="1">
    <source>
        <dbReference type="EMBL" id="GJE99959.1"/>
    </source>
</evidence>
<keyword evidence="1" id="KW-0808">Transferase</keyword>
<dbReference type="AlphaFoldDB" id="A0A9P3GT08"/>
<dbReference type="Gene3D" id="3.40.50.150">
    <property type="entry name" value="Vaccinia Virus protein VP39"/>
    <property type="match status" value="1"/>
</dbReference>
<protein>
    <submittedName>
        <fullName evidence="1">S-adenosyl-L-methionine-dependent methyltransferase</fullName>
    </submittedName>
</protein>
<dbReference type="CDD" id="cd02440">
    <property type="entry name" value="AdoMet_MTases"/>
    <property type="match status" value="1"/>
</dbReference>
<gene>
    <name evidence="1" type="ORF">PsYK624_162350</name>
</gene>
<reference evidence="1 2" key="1">
    <citation type="submission" date="2021-08" db="EMBL/GenBank/DDBJ databases">
        <title>Draft Genome Sequence of Phanerochaete sordida strain YK-624.</title>
        <authorList>
            <person name="Mori T."/>
            <person name="Dohra H."/>
            <person name="Suzuki T."/>
            <person name="Kawagishi H."/>
            <person name="Hirai H."/>
        </authorList>
    </citation>
    <scope>NUCLEOTIDE SEQUENCE [LARGE SCALE GENOMIC DNA]</scope>
    <source>
        <strain evidence="1 2">YK-624</strain>
    </source>
</reference>
<dbReference type="InterPro" id="IPR029063">
    <property type="entry name" value="SAM-dependent_MTases_sf"/>
</dbReference>
<dbReference type="EMBL" id="BPQB01000127">
    <property type="protein sequence ID" value="GJE99959.1"/>
    <property type="molecule type" value="Genomic_DNA"/>
</dbReference>
<keyword evidence="1" id="KW-0489">Methyltransferase</keyword>
<dbReference type="Proteomes" id="UP000703269">
    <property type="component" value="Unassembled WGS sequence"/>
</dbReference>
<evidence type="ECO:0000313" key="2">
    <source>
        <dbReference type="Proteomes" id="UP000703269"/>
    </source>
</evidence>
<dbReference type="GO" id="GO:0032259">
    <property type="term" value="P:methylation"/>
    <property type="evidence" value="ECO:0007669"/>
    <property type="project" value="UniProtKB-KW"/>
</dbReference>
<dbReference type="SUPFAM" id="SSF53335">
    <property type="entry name" value="S-adenosyl-L-methionine-dependent methyltransferases"/>
    <property type="match status" value="1"/>
</dbReference>
<proteinExistence type="predicted"/>
<sequence>MSSLSAENVAALCLHDPKHFATQLAQTEHRLALLSKWDAQLQGARVIELGAGTGECTAVLAEAVGPNGHVTAVDPGALDYGGPVTLGQAQSHLSEGRLGSRITWVQAKPIEFLRTNMDVPQYDVAVLAHCIWYFGSPSVIAETFQLLGTRAKKICIAEWSLNVADAHPAHAHILSVLAEAALECRKDPETSISNVRTVVSPIRIKELAVASGLKVEKEDVVTPGEGIFDGRWEAFRVLGDKFLQEIRDFVKNEREKSVVLALRDATVASVARLEDGVKGVRSMDTWVGVMSAVAE</sequence>
<comment type="caution">
    <text evidence="1">The sequence shown here is derived from an EMBL/GenBank/DDBJ whole genome shotgun (WGS) entry which is preliminary data.</text>
</comment>
<dbReference type="OrthoDB" id="8300214at2759"/>
<name>A0A9P3GT08_9APHY</name>
<accession>A0A9P3GT08</accession>